<sequence>MTYDNLAQGFILQFTVVPFCAVAFFVLTIMITSKYFTSYFVVDILMNVGIFTFPLSWFISVFMIYSSHIPSKDTYNLLWHGFPFAVVFTASILVGIYIKIIKKVS</sequence>
<feature type="transmembrane region" description="Helical" evidence="1">
    <location>
        <begin position="77"/>
        <end position="98"/>
    </location>
</feature>
<name>A0ABS9X8R4_9GAMM</name>
<evidence type="ECO:0000313" key="4">
    <source>
        <dbReference type="Proteomes" id="UP001139646"/>
    </source>
</evidence>
<reference evidence="3" key="1">
    <citation type="submission" date="2022-01" db="EMBL/GenBank/DDBJ databases">
        <title>Colwellia maritima, isolated from seawater.</title>
        <authorList>
            <person name="Kristyanto S."/>
            <person name="Jung J."/>
            <person name="Jeon C.O."/>
        </authorList>
    </citation>
    <scope>NUCLEOTIDE SEQUENCE</scope>
    <source>
        <strain evidence="3">MSW7</strain>
    </source>
</reference>
<protein>
    <submittedName>
        <fullName evidence="3">Uncharacterized protein</fullName>
    </submittedName>
</protein>
<evidence type="ECO:0000256" key="1">
    <source>
        <dbReference type="SAM" id="Phobius"/>
    </source>
</evidence>
<dbReference type="RefSeq" id="WP_242288326.1">
    <property type="nucleotide sequence ID" value="NZ_JAKKSL010000005.1"/>
</dbReference>
<feature type="transmembrane region" description="Helical" evidence="1">
    <location>
        <begin position="6"/>
        <end position="32"/>
    </location>
</feature>
<accession>A0ABS9X8R4</accession>
<comment type="caution">
    <text evidence="3">The sequence shown here is derived from an EMBL/GenBank/DDBJ whole genome shotgun (WGS) entry which is preliminary data.</text>
</comment>
<keyword evidence="1" id="KW-0472">Membrane</keyword>
<organism evidence="3 4">
    <name type="scientific">Colwellia maritima</name>
    <dbReference type="NCBI Taxonomy" id="2912588"/>
    <lineage>
        <taxon>Bacteria</taxon>
        <taxon>Pseudomonadati</taxon>
        <taxon>Pseudomonadota</taxon>
        <taxon>Gammaproteobacteria</taxon>
        <taxon>Alteromonadales</taxon>
        <taxon>Colwelliaceae</taxon>
        <taxon>Colwellia</taxon>
    </lineage>
</organism>
<dbReference type="Proteomes" id="UP001139646">
    <property type="component" value="Unassembled WGS sequence"/>
</dbReference>
<dbReference type="EMBL" id="JAKKSL010000005">
    <property type="protein sequence ID" value="MCI2285443.1"/>
    <property type="molecule type" value="Genomic_DNA"/>
</dbReference>
<evidence type="ECO:0000313" key="3">
    <source>
        <dbReference type="EMBL" id="MCI2285452.1"/>
    </source>
</evidence>
<dbReference type="EMBL" id="JAKKSL010000005">
    <property type="protein sequence ID" value="MCI2285452.1"/>
    <property type="molecule type" value="Genomic_DNA"/>
</dbReference>
<keyword evidence="1" id="KW-0812">Transmembrane</keyword>
<keyword evidence="4" id="KW-1185">Reference proteome</keyword>
<evidence type="ECO:0000313" key="2">
    <source>
        <dbReference type="EMBL" id="MCI2285443.1"/>
    </source>
</evidence>
<gene>
    <name evidence="2" type="ORF">L3081_21190</name>
    <name evidence="3" type="ORF">L3081_21235</name>
</gene>
<proteinExistence type="predicted"/>
<feature type="transmembrane region" description="Helical" evidence="1">
    <location>
        <begin position="44"/>
        <end position="65"/>
    </location>
</feature>
<keyword evidence="1" id="KW-1133">Transmembrane helix</keyword>